<dbReference type="GO" id="GO:0009986">
    <property type="term" value="C:cell surface"/>
    <property type="evidence" value="ECO:0007669"/>
    <property type="project" value="TreeGrafter"/>
</dbReference>
<dbReference type="GO" id="GO:0016020">
    <property type="term" value="C:membrane"/>
    <property type="evidence" value="ECO:0007669"/>
    <property type="project" value="UniProtKB-SubCell"/>
</dbReference>
<dbReference type="SMART" id="SM01328">
    <property type="entry name" value="zf-3CxxC"/>
    <property type="match status" value="1"/>
</dbReference>
<evidence type="ECO:0000256" key="8">
    <source>
        <dbReference type="SAM" id="Phobius"/>
    </source>
</evidence>
<comment type="subcellular location">
    <subcellularLocation>
        <location evidence="1">Membrane</location>
        <topology evidence="1">Single-pass membrane protein</topology>
    </subcellularLocation>
</comment>
<sequence length="254" mass="30173">YTPGRNWRTRLALETKLLSVSFLSHTEMKKLNMDSWREMFYEKIAEVKPQDYWDLKMHQNLDYNDLGPGWKQSLQEHAFASFQCSSCQHFWSSVQVVILFHMYLDQRRRQGWVKMRVFRQECYECSEGKLEEPNFKEESVQKVLENLVISIREKCYGEYVAQLSEVTVIGQHYGPHRSDHCEACRLGIHQRPKHTRYYGRPKDTVYYGTSKDTMPPVQLPSHNLPQDTICGSFVFCCVLWTICILIFIYMNSWI</sequence>
<dbReference type="GO" id="GO:0008270">
    <property type="term" value="F:zinc ion binding"/>
    <property type="evidence" value="ECO:0007669"/>
    <property type="project" value="UniProtKB-KW"/>
</dbReference>
<evidence type="ECO:0000259" key="9">
    <source>
        <dbReference type="SMART" id="SM01328"/>
    </source>
</evidence>
<keyword evidence="7 8" id="KW-0472">Membrane</keyword>
<evidence type="ECO:0000256" key="6">
    <source>
        <dbReference type="ARBA" id="ARBA00022989"/>
    </source>
</evidence>
<feature type="domain" description="3CxxC-type" evidence="9">
    <location>
        <begin position="77"/>
        <end position="187"/>
    </location>
</feature>
<evidence type="ECO:0000256" key="3">
    <source>
        <dbReference type="ARBA" id="ARBA00022723"/>
    </source>
</evidence>
<dbReference type="GeneTree" id="ENSGT00940000164175"/>
<reference evidence="10" key="1">
    <citation type="submission" date="2025-08" db="UniProtKB">
        <authorList>
            <consortium name="Ensembl"/>
        </authorList>
    </citation>
    <scope>IDENTIFICATION</scope>
</reference>
<dbReference type="InterPro" id="IPR027377">
    <property type="entry name" value="ZAR1/RTP1-5-like_Znf-3CxxC"/>
</dbReference>
<feature type="transmembrane region" description="Helical" evidence="8">
    <location>
        <begin position="231"/>
        <end position="250"/>
    </location>
</feature>
<keyword evidence="2 8" id="KW-0812">Transmembrane</keyword>
<evidence type="ECO:0000313" key="10">
    <source>
        <dbReference type="Ensembl" id="ENSTMTP00000002486.1"/>
    </source>
</evidence>
<reference evidence="10" key="2">
    <citation type="submission" date="2025-09" db="UniProtKB">
        <authorList>
            <consortium name="Ensembl"/>
        </authorList>
    </citation>
    <scope>IDENTIFICATION</scope>
</reference>
<dbReference type="InterPro" id="IPR026096">
    <property type="entry name" value="R-trans_p"/>
</dbReference>
<evidence type="ECO:0000256" key="7">
    <source>
        <dbReference type="ARBA" id="ARBA00023136"/>
    </source>
</evidence>
<evidence type="ECO:0000256" key="4">
    <source>
        <dbReference type="ARBA" id="ARBA00022771"/>
    </source>
</evidence>
<dbReference type="PANTHER" id="PTHR14402:SF19">
    <property type="entry name" value="RECEPTOR-TRANSPORTING PROTEIN 1"/>
    <property type="match status" value="1"/>
</dbReference>
<protein>
    <recommendedName>
        <fullName evidence="9">3CxxC-type domain-containing protein</fullName>
    </recommendedName>
</protein>
<keyword evidence="6 8" id="KW-1133">Transmembrane helix</keyword>
<name>A0A674HZM8_9SAUR</name>
<dbReference type="PANTHER" id="PTHR14402">
    <property type="entry name" value="RECEPTOR TRANSPORTING PROTEIN"/>
    <property type="match status" value="1"/>
</dbReference>
<dbReference type="InParanoid" id="A0A674HZM8"/>
<dbReference type="AlphaFoldDB" id="A0A674HZM8"/>
<evidence type="ECO:0000313" key="11">
    <source>
        <dbReference type="Proteomes" id="UP000472274"/>
    </source>
</evidence>
<proteinExistence type="predicted"/>
<evidence type="ECO:0000256" key="5">
    <source>
        <dbReference type="ARBA" id="ARBA00022833"/>
    </source>
</evidence>
<evidence type="ECO:0000256" key="1">
    <source>
        <dbReference type="ARBA" id="ARBA00004167"/>
    </source>
</evidence>
<dbReference type="Pfam" id="PF13695">
    <property type="entry name" value="Zn_ribbon_3CxxC"/>
    <property type="match status" value="1"/>
</dbReference>
<keyword evidence="3" id="KW-0479">Metal-binding</keyword>
<keyword evidence="11" id="KW-1185">Reference proteome</keyword>
<dbReference type="Proteomes" id="UP000472274">
    <property type="component" value="Unplaced"/>
</dbReference>
<gene>
    <name evidence="10" type="primary">LOC113406265</name>
</gene>
<keyword evidence="4" id="KW-0863">Zinc-finger</keyword>
<dbReference type="GO" id="GO:0031849">
    <property type="term" value="F:olfactory receptor binding"/>
    <property type="evidence" value="ECO:0007669"/>
    <property type="project" value="TreeGrafter"/>
</dbReference>
<accession>A0A674HZM8</accession>
<dbReference type="GO" id="GO:0001580">
    <property type="term" value="P:detection of chemical stimulus involved in sensory perception of bitter taste"/>
    <property type="evidence" value="ECO:0007669"/>
    <property type="project" value="TreeGrafter"/>
</dbReference>
<organism evidence="10 11">
    <name type="scientific">Terrapene triunguis</name>
    <name type="common">Three-toed box turtle</name>
    <dbReference type="NCBI Taxonomy" id="2587831"/>
    <lineage>
        <taxon>Eukaryota</taxon>
        <taxon>Metazoa</taxon>
        <taxon>Chordata</taxon>
        <taxon>Craniata</taxon>
        <taxon>Vertebrata</taxon>
        <taxon>Euteleostomi</taxon>
        <taxon>Archelosauria</taxon>
        <taxon>Testudinata</taxon>
        <taxon>Testudines</taxon>
        <taxon>Cryptodira</taxon>
        <taxon>Durocryptodira</taxon>
        <taxon>Testudinoidea</taxon>
        <taxon>Emydidae</taxon>
        <taxon>Terrapene</taxon>
    </lineage>
</organism>
<dbReference type="GO" id="GO:0051205">
    <property type="term" value="P:protein insertion into membrane"/>
    <property type="evidence" value="ECO:0007669"/>
    <property type="project" value="TreeGrafter"/>
</dbReference>
<keyword evidence="5" id="KW-0862">Zinc</keyword>
<dbReference type="GO" id="GO:0006612">
    <property type="term" value="P:protein targeting to membrane"/>
    <property type="evidence" value="ECO:0007669"/>
    <property type="project" value="TreeGrafter"/>
</dbReference>
<evidence type="ECO:0000256" key="2">
    <source>
        <dbReference type="ARBA" id="ARBA00022692"/>
    </source>
</evidence>
<dbReference type="Ensembl" id="ENSTMTT00000002577.1">
    <property type="protein sequence ID" value="ENSTMTP00000002486.1"/>
    <property type="gene ID" value="ENSTMTG00000001935.1"/>
</dbReference>